<organism evidence="1 2">
    <name type="scientific">Archangium lansingense</name>
    <dbReference type="NCBI Taxonomy" id="2995310"/>
    <lineage>
        <taxon>Bacteria</taxon>
        <taxon>Pseudomonadati</taxon>
        <taxon>Myxococcota</taxon>
        <taxon>Myxococcia</taxon>
        <taxon>Myxococcales</taxon>
        <taxon>Cystobacterineae</taxon>
        <taxon>Archangiaceae</taxon>
        <taxon>Archangium</taxon>
    </lineage>
</organism>
<dbReference type="RefSeq" id="WP_267531930.1">
    <property type="nucleotide sequence ID" value="NZ_JAPNKA010000001.1"/>
</dbReference>
<evidence type="ECO:0000313" key="2">
    <source>
        <dbReference type="Proteomes" id="UP001207654"/>
    </source>
</evidence>
<dbReference type="EMBL" id="JAPNKA010000001">
    <property type="protein sequence ID" value="MCY1072907.1"/>
    <property type="molecule type" value="Genomic_DNA"/>
</dbReference>
<protein>
    <submittedName>
        <fullName evidence="1">Uncharacterized protein</fullName>
    </submittedName>
</protein>
<sequence length="315" mass="34758">MRIHVWNAFASNNSGSYTIVGRFPSEELAAQVAAELSEVLAAQKGWRRTPGARWNEEGPEPETPSPLRAFTQANSLTQTGADWADQGELRAWSTGHQVILHDPWTLGLQDSYEEFLKVRGGKVEKVIRHAHGDLVSRFELRGTLPKKTKAATVSALVEELHADDGPLVMQAPFDIQPAWREGSKPNEPVLTLGAAFHDLAAGFTGVATLARHHGLEVTVQVSEDEALGDPLAWLRPSQPPLKRKLFDVWLLGTGYSAKEVALRLEKLRHGRYVDVPGLLKLIPDTVLKRLTQARAEQAVRFLRECGANAELRPAE</sequence>
<gene>
    <name evidence="1" type="ORF">OV287_00295</name>
</gene>
<evidence type="ECO:0000313" key="1">
    <source>
        <dbReference type="EMBL" id="MCY1072907.1"/>
    </source>
</evidence>
<name>A0ABT3ZW19_9BACT</name>
<dbReference type="Proteomes" id="UP001207654">
    <property type="component" value="Unassembled WGS sequence"/>
</dbReference>
<accession>A0ABT3ZW19</accession>
<comment type="caution">
    <text evidence="1">The sequence shown here is derived from an EMBL/GenBank/DDBJ whole genome shotgun (WGS) entry which is preliminary data.</text>
</comment>
<proteinExistence type="predicted"/>
<keyword evidence="2" id="KW-1185">Reference proteome</keyword>
<reference evidence="1 2" key="1">
    <citation type="submission" date="2022-11" db="EMBL/GenBank/DDBJ databases">
        <title>Minimal conservation of predation-associated metabolite biosynthetic gene clusters underscores biosynthetic potential of Myxococcota including descriptions for ten novel species: Archangium lansinium sp. nov., Myxococcus landrumus sp. nov., Nannocystis bai.</title>
        <authorList>
            <person name="Ahearne A."/>
            <person name="Stevens C."/>
            <person name="Phillips K."/>
        </authorList>
    </citation>
    <scope>NUCLEOTIDE SEQUENCE [LARGE SCALE GENOMIC DNA]</scope>
    <source>
        <strain evidence="1 2">MIWBW</strain>
    </source>
</reference>